<protein>
    <recommendedName>
        <fullName evidence="2">PAS domain-containing protein</fullName>
    </recommendedName>
</protein>
<feature type="region of interest" description="Disordered" evidence="1">
    <location>
        <begin position="1"/>
        <end position="28"/>
    </location>
</feature>
<accession>A0A127K555</accession>
<dbReference type="RefSeq" id="WP_048705364.1">
    <property type="nucleotide sequence ID" value="NZ_CP014646.1"/>
</dbReference>
<evidence type="ECO:0000256" key="1">
    <source>
        <dbReference type="SAM" id="MobiDB-lite"/>
    </source>
</evidence>
<dbReference type="KEGG" id="thu:AC731_008965"/>
<evidence type="ECO:0000259" key="2">
    <source>
        <dbReference type="PROSITE" id="PS50112"/>
    </source>
</evidence>
<dbReference type="SUPFAM" id="SSF55785">
    <property type="entry name" value="PYP-like sensor domain (PAS domain)"/>
    <property type="match status" value="1"/>
</dbReference>
<feature type="domain" description="PAS" evidence="2">
    <location>
        <begin position="27"/>
        <end position="65"/>
    </location>
</feature>
<dbReference type="EMBL" id="CP014646">
    <property type="protein sequence ID" value="AMO37071.1"/>
    <property type="molecule type" value="Genomic_DNA"/>
</dbReference>
<reference evidence="4" key="1">
    <citation type="submission" date="2016-03" db="EMBL/GenBank/DDBJ databases">
        <authorList>
            <person name="Ma C."/>
            <person name="Zhou S."/>
            <person name="Yang G."/>
        </authorList>
    </citation>
    <scope>NUCLEOTIDE SEQUENCE [LARGE SCALE GENOMIC DNA]</scope>
    <source>
        <strain evidence="4">SgZ-1</strain>
    </source>
</reference>
<dbReference type="SMART" id="SM00091">
    <property type="entry name" value="PAS"/>
    <property type="match status" value="1"/>
</dbReference>
<sequence>MNQRLQTLLSAQREKNEREKNEREVGSREAAQELLDAVPVPVFGVDDEGLLVFANAPAQALLGLEGDLLGRPATELLPQTFQHLLQGASMPVMLARRRWWAMSQLLSGKARGRLMVLLPQAGAST</sequence>
<evidence type="ECO:0000313" key="4">
    <source>
        <dbReference type="Proteomes" id="UP000036902"/>
    </source>
</evidence>
<evidence type="ECO:0000313" key="3">
    <source>
        <dbReference type="EMBL" id="AMO37071.1"/>
    </source>
</evidence>
<feature type="compositionally biased region" description="Basic and acidic residues" evidence="1">
    <location>
        <begin position="12"/>
        <end position="28"/>
    </location>
</feature>
<proteinExistence type="predicted"/>
<organism evidence="3 4">
    <name type="scientific">Thauera humireducens</name>
    <dbReference type="NCBI Taxonomy" id="1134435"/>
    <lineage>
        <taxon>Bacteria</taxon>
        <taxon>Pseudomonadati</taxon>
        <taxon>Pseudomonadota</taxon>
        <taxon>Betaproteobacteria</taxon>
        <taxon>Rhodocyclales</taxon>
        <taxon>Zoogloeaceae</taxon>
        <taxon>Thauera</taxon>
    </lineage>
</organism>
<dbReference type="AlphaFoldDB" id="A0A127K555"/>
<dbReference type="Proteomes" id="UP000036902">
    <property type="component" value="Chromosome"/>
</dbReference>
<dbReference type="Pfam" id="PF00989">
    <property type="entry name" value="PAS"/>
    <property type="match status" value="1"/>
</dbReference>
<dbReference type="STRING" id="1134435.AC731_008965"/>
<gene>
    <name evidence="3" type="ORF">AC731_008965</name>
</gene>
<keyword evidence="4" id="KW-1185">Reference proteome</keyword>
<dbReference type="Gene3D" id="3.30.450.20">
    <property type="entry name" value="PAS domain"/>
    <property type="match status" value="1"/>
</dbReference>
<dbReference type="PROSITE" id="PS50112">
    <property type="entry name" value="PAS"/>
    <property type="match status" value="1"/>
</dbReference>
<dbReference type="InterPro" id="IPR000014">
    <property type="entry name" value="PAS"/>
</dbReference>
<dbReference type="InterPro" id="IPR013767">
    <property type="entry name" value="PAS_fold"/>
</dbReference>
<feature type="compositionally biased region" description="Polar residues" evidence="1">
    <location>
        <begin position="1"/>
        <end position="10"/>
    </location>
</feature>
<name>A0A127K555_9RHOO</name>
<dbReference type="GO" id="GO:0006355">
    <property type="term" value="P:regulation of DNA-templated transcription"/>
    <property type="evidence" value="ECO:0007669"/>
    <property type="project" value="InterPro"/>
</dbReference>
<dbReference type="InterPro" id="IPR035965">
    <property type="entry name" value="PAS-like_dom_sf"/>
</dbReference>